<keyword evidence="3" id="KW-1185">Reference proteome</keyword>
<dbReference type="EMBL" id="JASCZI010000143">
    <property type="protein sequence ID" value="MED6109327.1"/>
    <property type="molecule type" value="Genomic_DNA"/>
</dbReference>
<feature type="compositionally biased region" description="Polar residues" evidence="1">
    <location>
        <begin position="110"/>
        <end position="119"/>
    </location>
</feature>
<comment type="caution">
    <text evidence="2">The sequence shown here is derived from an EMBL/GenBank/DDBJ whole genome shotgun (WGS) entry which is preliminary data.</text>
</comment>
<organism evidence="2 3">
    <name type="scientific">Stylosanthes scabra</name>
    <dbReference type="NCBI Taxonomy" id="79078"/>
    <lineage>
        <taxon>Eukaryota</taxon>
        <taxon>Viridiplantae</taxon>
        <taxon>Streptophyta</taxon>
        <taxon>Embryophyta</taxon>
        <taxon>Tracheophyta</taxon>
        <taxon>Spermatophyta</taxon>
        <taxon>Magnoliopsida</taxon>
        <taxon>eudicotyledons</taxon>
        <taxon>Gunneridae</taxon>
        <taxon>Pentapetalae</taxon>
        <taxon>rosids</taxon>
        <taxon>fabids</taxon>
        <taxon>Fabales</taxon>
        <taxon>Fabaceae</taxon>
        <taxon>Papilionoideae</taxon>
        <taxon>50 kb inversion clade</taxon>
        <taxon>dalbergioids sensu lato</taxon>
        <taxon>Dalbergieae</taxon>
        <taxon>Pterocarpus clade</taxon>
        <taxon>Stylosanthes</taxon>
    </lineage>
</organism>
<reference evidence="2 3" key="1">
    <citation type="journal article" date="2023" name="Plants (Basel)">
        <title>Bridging the Gap: Combining Genomics and Transcriptomics Approaches to Understand Stylosanthes scabra, an Orphan Legume from the Brazilian Caatinga.</title>
        <authorList>
            <person name="Ferreira-Neto J.R.C."/>
            <person name="da Silva M.D."/>
            <person name="Binneck E."/>
            <person name="de Melo N.F."/>
            <person name="da Silva R.H."/>
            <person name="de Melo A.L.T.M."/>
            <person name="Pandolfi V."/>
            <person name="Bustamante F.O."/>
            <person name="Brasileiro-Vidal A.C."/>
            <person name="Benko-Iseppon A.M."/>
        </authorList>
    </citation>
    <scope>NUCLEOTIDE SEQUENCE [LARGE SCALE GENOMIC DNA]</scope>
    <source>
        <tissue evidence="2">Leaves</tissue>
    </source>
</reference>
<proteinExistence type="predicted"/>
<feature type="region of interest" description="Disordered" evidence="1">
    <location>
        <begin position="62"/>
        <end position="119"/>
    </location>
</feature>
<dbReference type="Proteomes" id="UP001341840">
    <property type="component" value="Unassembled WGS sequence"/>
</dbReference>
<evidence type="ECO:0000313" key="2">
    <source>
        <dbReference type="EMBL" id="MED6109327.1"/>
    </source>
</evidence>
<gene>
    <name evidence="2" type="ORF">PIB30_032438</name>
</gene>
<sequence>MKYLLHTRRDIEEKIGNGRTKIKKRGRETAVPVKVEDISVAAVEPRGNGKLEREKWTEAVTPGRALPPRHHPAAASRAATLPPLMPEEAVVSSPSLEPEPPLQPPSSHSAVESRSTAGG</sequence>
<name>A0ABU6QCF6_9FABA</name>
<evidence type="ECO:0000256" key="1">
    <source>
        <dbReference type="SAM" id="MobiDB-lite"/>
    </source>
</evidence>
<evidence type="ECO:0000313" key="3">
    <source>
        <dbReference type="Proteomes" id="UP001341840"/>
    </source>
</evidence>
<feature type="compositionally biased region" description="Low complexity" evidence="1">
    <location>
        <begin position="73"/>
        <end position="82"/>
    </location>
</feature>
<protein>
    <submittedName>
        <fullName evidence="2">Uncharacterized protein</fullName>
    </submittedName>
</protein>
<accession>A0ABU6QCF6</accession>